<dbReference type="EMBL" id="FJOG01000015">
    <property type="protein sequence ID" value="CZR60215.1"/>
    <property type="molecule type" value="Genomic_DNA"/>
</dbReference>
<feature type="compositionally biased region" description="Low complexity" evidence="1">
    <location>
        <begin position="129"/>
        <end position="179"/>
    </location>
</feature>
<sequence>MLNPSRDPMPAEQQFPTFVGVVESTEVYDFYGNSALADSLSQDDVLDLLPFAGPIGGQTLDSTLGGGTSETFPSLLVDAHTSLDNGFSLDDHEFFSFDDYTYPDFELALQAYGEIAVTSHSLQPSITHQPSLPSDLQSSGSSSTSSFPQIQDSSGSAVPTSSLVSSKSPSPASRSSPASATKLIISPSSFFRCPVC</sequence>
<dbReference type="AlphaFoldDB" id="A0A1L7X5E0"/>
<evidence type="ECO:0000313" key="3">
    <source>
        <dbReference type="Proteomes" id="UP000184330"/>
    </source>
</evidence>
<name>A0A1L7X5E0_9HELO</name>
<dbReference type="Proteomes" id="UP000184330">
    <property type="component" value="Unassembled WGS sequence"/>
</dbReference>
<accession>A0A1L7X5E0</accession>
<proteinExistence type="predicted"/>
<feature type="region of interest" description="Disordered" evidence="1">
    <location>
        <begin position="124"/>
        <end position="179"/>
    </location>
</feature>
<evidence type="ECO:0000256" key="1">
    <source>
        <dbReference type="SAM" id="MobiDB-lite"/>
    </source>
</evidence>
<gene>
    <name evidence="2" type="ORF">PAC_10111</name>
</gene>
<reference evidence="2 3" key="1">
    <citation type="submission" date="2016-03" db="EMBL/GenBank/DDBJ databases">
        <authorList>
            <person name="Ploux O."/>
        </authorList>
    </citation>
    <scope>NUCLEOTIDE SEQUENCE [LARGE SCALE GENOMIC DNA]</scope>
    <source>
        <strain evidence="2 3">UAMH 11012</strain>
    </source>
</reference>
<protein>
    <submittedName>
        <fullName evidence="2">Uncharacterized protein</fullName>
    </submittedName>
</protein>
<keyword evidence="3" id="KW-1185">Reference proteome</keyword>
<evidence type="ECO:0000313" key="2">
    <source>
        <dbReference type="EMBL" id="CZR60215.1"/>
    </source>
</evidence>
<organism evidence="2 3">
    <name type="scientific">Phialocephala subalpina</name>
    <dbReference type="NCBI Taxonomy" id="576137"/>
    <lineage>
        <taxon>Eukaryota</taxon>
        <taxon>Fungi</taxon>
        <taxon>Dikarya</taxon>
        <taxon>Ascomycota</taxon>
        <taxon>Pezizomycotina</taxon>
        <taxon>Leotiomycetes</taxon>
        <taxon>Helotiales</taxon>
        <taxon>Mollisiaceae</taxon>
        <taxon>Phialocephala</taxon>
        <taxon>Phialocephala fortinii species complex</taxon>
    </lineage>
</organism>